<protein>
    <submittedName>
        <fullName evidence="2">Uncharacterized protein</fullName>
    </submittedName>
</protein>
<dbReference type="RefSeq" id="XP_040656964.1">
    <property type="nucleotide sequence ID" value="XM_040801931.1"/>
</dbReference>
<feature type="region of interest" description="Disordered" evidence="1">
    <location>
        <begin position="1"/>
        <end position="26"/>
    </location>
</feature>
<feature type="compositionally biased region" description="Basic and acidic residues" evidence="1">
    <location>
        <begin position="68"/>
        <end position="83"/>
    </location>
</feature>
<comment type="caution">
    <text evidence="2">The sequence shown here is derived from an EMBL/GenBank/DDBJ whole genome shotgun (WGS) entry which is preliminary data.</text>
</comment>
<dbReference type="InParanoid" id="A0A151GKS5"/>
<gene>
    <name evidence="2" type="ORF">DCS_04623</name>
</gene>
<evidence type="ECO:0000313" key="2">
    <source>
        <dbReference type="EMBL" id="KYK57612.1"/>
    </source>
</evidence>
<keyword evidence="3" id="KW-1185">Reference proteome</keyword>
<feature type="compositionally biased region" description="Polar residues" evidence="1">
    <location>
        <begin position="14"/>
        <end position="24"/>
    </location>
</feature>
<feature type="compositionally biased region" description="Polar residues" evidence="1">
    <location>
        <begin position="58"/>
        <end position="67"/>
    </location>
</feature>
<dbReference type="OrthoDB" id="4941368at2759"/>
<feature type="compositionally biased region" description="Acidic residues" evidence="1">
    <location>
        <begin position="119"/>
        <end position="130"/>
    </location>
</feature>
<dbReference type="Proteomes" id="UP000076580">
    <property type="component" value="Chromosome 02"/>
</dbReference>
<dbReference type="GeneID" id="63717266"/>
<accession>A0A151GKS5</accession>
<dbReference type="AlphaFoldDB" id="A0A151GKS5"/>
<dbReference type="EMBL" id="LAYC01000002">
    <property type="protein sequence ID" value="KYK57612.1"/>
    <property type="molecule type" value="Genomic_DNA"/>
</dbReference>
<evidence type="ECO:0000256" key="1">
    <source>
        <dbReference type="SAM" id="MobiDB-lite"/>
    </source>
</evidence>
<reference evidence="2 3" key="1">
    <citation type="journal article" date="2016" name="Sci. Rep.">
        <title>Insights into Adaptations to a Near-Obligate Nematode Endoparasitic Lifestyle from the Finished Genome of Drechmeria coniospora.</title>
        <authorList>
            <person name="Zhang L."/>
            <person name="Zhou Z."/>
            <person name="Guo Q."/>
            <person name="Fokkens L."/>
            <person name="Miskei M."/>
            <person name="Pocsi I."/>
            <person name="Zhang W."/>
            <person name="Chen M."/>
            <person name="Wang L."/>
            <person name="Sun Y."/>
            <person name="Donzelli B.G."/>
            <person name="Gibson D.M."/>
            <person name="Nelson D.R."/>
            <person name="Luo J.G."/>
            <person name="Rep M."/>
            <person name="Liu H."/>
            <person name="Yang S."/>
            <person name="Wang J."/>
            <person name="Krasnoff S.B."/>
            <person name="Xu Y."/>
            <person name="Molnar I."/>
            <person name="Lin M."/>
        </authorList>
    </citation>
    <scope>NUCLEOTIDE SEQUENCE [LARGE SCALE GENOMIC DNA]</scope>
    <source>
        <strain evidence="2 3">ARSEF 6962</strain>
    </source>
</reference>
<feature type="region of interest" description="Disordered" evidence="1">
    <location>
        <begin position="58"/>
        <end position="130"/>
    </location>
</feature>
<proteinExistence type="predicted"/>
<organism evidence="2 3">
    <name type="scientific">Drechmeria coniospora</name>
    <name type="common">Nematophagous fungus</name>
    <name type="synonym">Meria coniospora</name>
    <dbReference type="NCBI Taxonomy" id="98403"/>
    <lineage>
        <taxon>Eukaryota</taxon>
        <taxon>Fungi</taxon>
        <taxon>Dikarya</taxon>
        <taxon>Ascomycota</taxon>
        <taxon>Pezizomycotina</taxon>
        <taxon>Sordariomycetes</taxon>
        <taxon>Hypocreomycetidae</taxon>
        <taxon>Hypocreales</taxon>
        <taxon>Ophiocordycipitaceae</taxon>
        <taxon>Drechmeria</taxon>
    </lineage>
</organism>
<evidence type="ECO:0000313" key="3">
    <source>
        <dbReference type="Proteomes" id="UP000076580"/>
    </source>
</evidence>
<sequence>MKRPSRPTAMNPVNDLSTTHTTVSADAGQSRCNFESSFVNIAHSTGFAEWAARADAQNQQLGVSSWSRTERDRAMATSSDEKKHKSSAFAKLSQPKKRNDGELENLKAGPKLSCKGEESIDGDEEMDDVNAPDNFVAHYANYNSMDMELAILKRALMQRRRHS</sequence>
<name>A0A151GKS5_DRECN</name>